<keyword evidence="5" id="KW-0233">DNA recombination</keyword>
<evidence type="ECO:0000313" key="9">
    <source>
        <dbReference type="Proteomes" id="UP000011744"/>
    </source>
</evidence>
<dbReference type="PROSITE" id="PS00398">
    <property type="entry name" value="RECOMBINASES_2"/>
    <property type="match status" value="1"/>
</dbReference>
<evidence type="ECO:0000256" key="2">
    <source>
        <dbReference type="ARBA" id="ARBA00022908"/>
    </source>
</evidence>
<dbReference type="CDD" id="cd03768">
    <property type="entry name" value="SR_ResInv"/>
    <property type="match status" value="1"/>
</dbReference>
<evidence type="ECO:0000256" key="4">
    <source>
        <dbReference type="ARBA" id="ARBA00023125"/>
    </source>
</evidence>
<dbReference type="GO" id="GO:0000150">
    <property type="term" value="F:DNA strand exchange activity"/>
    <property type="evidence" value="ECO:0007669"/>
    <property type="project" value="UniProtKB-KW"/>
</dbReference>
<dbReference type="GO" id="GO:0015074">
    <property type="term" value="P:DNA integration"/>
    <property type="evidence" value="ECO:0007669"/>
    <property type="project" value="UniProtKB-KW"/>
</dbReference>
<dbReference type="InterPro" id="IPR036162">
    <property type="entry name" value="Resolvase-like_N_sf"/>
</dbReference>
<comment type="caution">
    <text evidence="8">The sequence shown here is derived from an EMBL/GenBank/DDBJ whole genome shotgun (WGS) entry which is preliminary data.</text>
</comment>
<dbReference type="OrthoDB" id="9800103at2"/>
<dbReference type="RefSeq" id="WP_008613165.1">
    <property type="nucleotide sequence ID" value="NZ_AONQ01000001.1"/>
</dbReference>
<dbReference type="InterPro" id="IPR006118">
    <property type="entry name" value="Recombinase_CS"/>
</dbReference>
<feature type="active site" description="O-(5'-phospho-DNA)-serine intermediate" evidence="6">
    <location>
        <position position="9"/>
    </location>
</feature>
<dbReference type="InterPro" id="IPR050639">
    <property type="entry name" value="SSR_resolvase"/>
</dbReference>
<dbReference type="GO" id="GO:0003677">
    <property type="term" value="F:DNA binding"/>
    <property type="evidence" value="ECO:0007669"/>
    <property type="project" value="UniProtKB-KW"/>
</dbReference>
<dbReference type="Gene3D" id="1.10.10.60">
    <property type="entry name" value="Homeodomain-like"/>
    <property type="match status" value="1"/>
</dbReference>
<dbReference type="Pfam" id="PF02796">
    <property type="entry name" value="HTH_7"/>
    <property type="match status" value="1"/>
</dbReference>
<evidence type="ECO:0000256" key="1">
    <source>
        <dbReference type="ARBA" id="ARBA00009913"/>
    </source>
</evidence>
<dbReference type="InterPro" id="IPR006120">
    <property type="entry name" value="Resolvase_HTH_dom"/>
</dbReference>
<keyword evidence="2" id="KW-0229">DNA integration</keyword>
<dbReference type="STRING" id="1244869.H261_00640"/>
<dbReference type="PANTHER" id="PTHR30461:SF26">
    <property type="entry name" value="RESOLVASE HOMOLOG YNEB"/>
    <property type="match status" value="1"/>
</dbReference>
<protein>
    <submittedName>
        <fullName evidence="8">Resolvase</fullName>
    </submittedName>
</protein>
<evidence type="ECO:0000256" key="6">
    <source>
        <dbReference type="PIRSR" id="PIRSR606118-50"/>
    </source>
</evidence>
<evidence type="ECO:0000256" key="5">
    <source>
        <dbReference type="ARBA" id="ARBA00023172"/>
    </source>
</evidence>
<evidence type="ECO:0000259" key="7">
    <source>
        <dbReference type="PROSITE" id="PS51736"/>
    </source>
</evidence>
<comment type="similarity">
    <text evidence="1">Belongs to the site-specific recombinase resolvase family.</text>
</comment>
<dbReference type="PATRIC" id="fig|1244869.3.peg.120"/>
<dbReference type="SMART" id="SM00857">
    <property type="entry name" value="Resolvase"/>
    <property type="match status" value="1"/>
</dbReference>
<feature type="domain" description="Resolvase/invertase-type recombinase catalytic" evidence="7">
    <location>
        <begin position="1"/>
        <end position="137"/>
    </location>
</feature>
<dbReference type="SUPFAM" id="SSF46689">
    <property type="entry name" value="Homeodomain-like"/>
    <property type="match status" value="1"/>
</dbReference>
<dbReference type="InterPro" id="IPR009057">
    <property type="entry name" value="Homeodomain-like_sf"/>
</dbReference>
<dbReference type="PANTHER" id="PTHR30461">
    <property type="entry name" value="DNA-INVERTASE FROM LAMBDOID PROPHAGE"/>
    <property type="match status" value="1"/>
</dbReference>
<reference evidence="8 9" key="1">
    <citation type="journal article" date="2014" name="Genome Announc.">
        <title>Draft Genome Sequence of Magnetospirillum sp. Strain SO-1, a Freshwater Magnetotactic Bacterium Isolated from the Ol'khovka River, Russia.</title>
        <authorList>
            <person name="Grouzdev D.S."/>
            <person name="Dziuba M.V."/>
            <person name="Sukhacheva M.S."/>
            <person name="Mardanov A.V."/>
            <person name="Beletskiy A.V."/>
            <person name="Kuznetsov B.B."/>
            <person name="Skryabin K.G."/>
        </authorList>
    </citation>
    <scope>NUCLEOTIDE SEQUENCE [LARGE SCALE GENOMIC DNA]</scope>
    <source>
        <strain evidence="8 9">SO-1</strain>
    </source>
</reference>
<name>M2YFV2_9PROT</name>
<dbReference type="SUPFAM" id="SSF53041">
    <property type="entry name" value="Resolvase-like"/>
    <property type="match status" value="1"/>
</dbReference>
<gene>
    <name evidence="8" type="ORF">H261_00640</name>
</gene>
<keyword evidence="3" id="KW-0230">DNA invertase</keyword>
<keyword evidence="4" id="KW-0238">DNA-binding</keyword>
<keyword evidence="9" id="KW-1185">Reference proteome</keyword>
<dbReference type="Proteomes" id="UP000011744">
    <property type="component" value="Unassembled WGS sequence"/>
</dbReference>
<dbReference type="EMBL" id="AONQ01000001">
    <property type="protein sequence ID" value="EME72041.1"/>
    <property type="molecule type" value="Genomic_DNA"/>
</dbReference>
<dbReference type="Pfam" id="PF00239">
    <property type="entry name" value="Resolvase"/>
    <property type="match status" value="1"/>
</dbReference>
<accession>M2YFV2</accession>
<dbReference type="Gene3D" id="3.40.50.1390">
    <property type="entry name" value="Resolvase, N-terminal catalytic domain"/>
    <property type="match status" value="1"/>
</dbReference>
<dbReference type="InterPro" id="IPR006119">
    <property type="entry name" value="Resolv_N"/>
</dbReference>
<dbReference type="AlphaFoldDB" id="M2YFV2"/>
<dbReference type="eggNOG" id="COG1961">
    <property type="taxonomic scope" value="Bacteria"/>
</dbReference>
<proteinExistence type="inferred from homology"/>
<dbReference type="PROSITE" id="PS51736">
    <property type="entry name" value="RECOMBINASES_3"/>
    <property type="match status" value="1"/>
</dbReference>
<evidence type="ECO:0000313" key="8">
    <source>
        <dbReference type="EMBL" id="EME72041.1"/>
    </source>
</evidence>
<evidence type="ECO:0000256" key="3">
    <source>
        <dbReference type="ARBA" id="ARBA00023100"/>
    </source>
</evidence>
<sequence>MLIGYARTSTMDQKASIEAQARDLTAAGCDKLFSEQVSSVDVGNREQLALALDFIREGDVLVVTKLDRLARSVGHLLTIMDTIKTKGADLRILNMGIDTATPTGKLMLTVLGGVAEFEREIMLERQREGIARAKSQGKYKGRKPTARAKEEDVLRLKSDGIGATEIAKRLGIGRASVYRLLAAG</sequence>
<dbReference type="FunFam" id="3.40.50.1390:FF:000001">
    <property type="entry name" value="DNA recombinase"/>
    <property type="match status" value="1"/>
</dbReference>
<organism evidence="8 9">
    <name type="scientific">Paramagnetospirillum caucaseum</name>
    <dbReference type="NCBI Taxonomy" id="1244869"/>
    <lineage>
        <taxon>Bacteria</taxon>
        <taxon>Pseudomonadati</taxon>
        <taxon>Pseudomonadota</taxon>
        <taxon>Alphaproteobacteria</taxon>
        <taxon>Rhodospirillales</taxon>
        <taxon>Magnetospirillaceae</taxon>
        <taxon>Paramagnetospirillum</taxon>
    </lineage>
</organism>